<organism evidence="8 9">
    <name type="scientific">Candidatus Wallbacteria bacterium HGW-Wallbacteria-1</name>
    <dbReference type="NCBI Taxonomy" id="2013854"/>
    <lineage>
        <taxon>Bacteria</taxon>
        <taxon>Candidatus Walliibacteriota</taxon>
    </lineage>
</organism>
<dbReference type="Proteomes" id="UP000233256">
    <property type="component" value="Unassembled WGS sequence"/>
</dbReference>
<dbReference type="Pfam" id="PF03176">
    <property type="entry name" value="MMPL"/>
    <property type="match status" value="2"/>
</dbReference>
<gene>
    <name evidence="8" type="ORF">CVV64_00150</name>
</gene>
<keyword evidence="5 6" id="KW-0472">Membrane</keyword>
<evidence type="ECO:0000259" key="7">
    <source>
        <dbReference type="PROSITE" id="PS50156"/>
    </source>
</evidence>
<name>A0A2N1PU49_9BACT</name>
<feature type="transmembrane region" description="Helical" evidence="6">
    <location>
        <begin position="388"/>
        <end position="411"/>
    </location>
</feature>
<evidence type="ECO:0000256" key="1">
    <source>
        <dbReference type="ARBA" id="ARBA00004651"/>
    </source>
</evidence>
<feature type="transmembrane region" description="Helical" evidence="6">
    <location>
        <begin position="254"/>
        <end position="275"/>
    </location>
</feature>
<feature type="domain" description="SSD" evidence="7">
    <location>
        <begin position="611"/>
        <end position="738"/>
    </location>
</feature>
<feature type="transmembrane region" description="Helical" evidence="6">
    <location>
        <begin position="613"/>
        <end position="637"/>
    </location>
</feature>
<feature type="transmembrane region" description="Helical" evidence="6">
    <location>
        <begin position="643"/>
        <end position="663"/>
    </location>
</feature>
<comment type="caution">
    <text evidence="8">The sequence shown here is derived from an EMBL/GenBank/DDBJ whole genome shotgun (WGS) entry which is preliminary data.</text>
</comment>
<feature type="transmembrane region" description="Helical" evidence="6">
    <location>
        <begin position="587"/>
        <end position="606"/>
    </location>
</feature>
<feature type="transmembrane region" description="Helical" evidence="6">
    <location>
        <begin position="710"/>
        <end position="739"/>
    </location>
</feature>
<proteinExistence type="predicted"/>
<evidence type="ECO:0000256" key="2">
    <source>
        <dbReference type="ARBA" id="ARBA00022475"/>
    </source>
</evidence>
<dbReference type="InterPro" id="IPR000731">
    <property type="entry name" value="SSD"/>
</dbReference>
<dbReference type="GO" id="GO:0005886">
    <property type="term" value="C:plasma membrane"/>
    <property type="evidence" value="ECO:0007669"/>
    <property type="project" value="UniProtKB-SubCell"/>
</dbReference>
<dbReference type="SUPFAM" id="SSF82866">
    <property type="entry name" value="Multidrug efflux transporter AcrB transmembrane domain"/>
    <property type="match status" value="2"/>
</dbReference>
<dbReference type="InterPro" id="IPR050545">
    <property type="entry name" value="Mycobact_MmpL"/>
</dbReference>
<sequence length="747" mass="83465">MNRKPLIILFLIALTAMVALTGFHDISTANRVDQIVEDKADLQIFENMISCFGNDQTLLLSVSKASSADGFSRADIMNFRALIMNLENLKGISRISSILDYLNFRRDDQSFEKYLSRKRVEKFNREINELTVPSKLLVSNSGNEAGIVITLENMDADQRKTTLAKIRKITESFTKTRFHLFGYPVFEARYFQLINSNNRKLLGASLIFCTLITYLLFRRISTVLIVMTAIILPPLYTFGLYFHCGNSINMLTSLIIPLCLIISLNTSIYILAFHARNSHLPFRGLSRTLKDVLKPCLLATLTTFIGFSSLCLTPSQDLRLFGAYSSLAALFSFLSVFLTIFSFLHLGLGDSHRKIKPVDPGTEKAESEITSSGNQLSRSLSRLITRTVLANSRLILISGTLLLLISIHPLLHGNLSCSLEDTFLDRDPVLQDAKAVDKSFSGGYSLSVVIENQFLIKPDVLRAVRNFQNHLLSTGKIRKALSIVNLIEDFCLKFSPEEDGLPAREGQISNILEFYESRDALSPHLSRFRDICRIRIWPGITDYFEILDLEKSILNDASAILPAGTKVDITGRIHISSMIQKKMTLKALSSLGFAMAAILIVMGILFRSLKMAVFALFANVTPLVLTYGIALSSGFPINVSTTIVGTVMMGLIVDDTIHFLHFYDKQKKMGRTTRKSIINTLGKLTRPITFTSIILLTGTLIFTLADFRPIINFGAISSIMIVFAWIFDIIFLPAMILCIDGSSERKS</sequence>
<dbReference type="PANTHER" id="PTHR33406">
    <property type="entry name" value="MEMBRANE PROTEIN MJ1562-RELATED"/>
    <property type="match status" value="1"/>
</dbReference>
<dbReference type="AlphaFoldDB" id="A0A2N1PU49"/>
<keyword evidence="4 6" id="KW-1133">Transmembrane helix</keyword>
<feature type="transmembrane region" description="Helical" evidence="6">
    <location>
        <begin position="684"/>
        <end position="704"/>
    </location>
</feature>
<dbReference type="EMBL" id="PGXC01000001">
    <property type="protein sequence ID" value="PKK91875.1"/>
    <property type="molecule type" value="Genomic_DNA"/>
</dbReference>
<reference evidence="8 9" key="1">
    <citation type="journal article" date="2017" name="ISME J.">
        <title>Potential for microbial H2 and metal transformations associated with novel bacteria and archaea in deep terrestrial subsurface sediments.</title>
        <authorList>
            <person name="Hernsdorf A.W."/>
            <person name="Amano Y."/>
            <person name="Miyakawa K."/>
            <person name="Ise K."/>
            <person name="Suzuki Y."/>
            <person name="Anantharaman K."/>
            <person name="Probst A."/>
            <person name="Burstein D."/>
            <person name="Thomas B.C."/>
            <person name="Banfield J.F."/>
        </authorList>
    </citation>
    <scope>NUCLEOTIDE SEQUENCE [LARGE SCALE GENOMIC DNA]</scope>
    <source>
        <strain evidence="8">HGW-Wallbacteria-1</strain>
    </source>
</reference>
<feature type="transmembrane region" description="Helical" evidence="6">
    <location>
        <begin position="224"/>
        <end position="242"/>
    </location>
</feature>
<comment type="subcellular location">
    <subcellularLocation>
        <location evidence="1">Cell membrane</location>
        <topology evidence="1">Multi-pass membrane protein</topology>
    </subcellularLocation>
</comment>
<dbReference type="Gene3D" id="1.20.1640.10">
    <property type="entry name" value="Multidrug efflux transporter AcrB transmembrane domain"/>
    <property type="match status" value="2"/>
</dbReference>
<accession>A0A2N1PU49</accession>
<keyword evidence="2" id="KW-1003">Cell membrane</keyword>
<evidence type="ECO:0000313" key="9">
    <source>
        <dbReference type="Proteomes" id="UP000233256"/>
    </source>
</evidence>
<keyword evidence="3 6" id="KW-0812">Transmembrane</keyword>
<evidence type="ECO:0000256" key="6">
    <source>
        <dbReference type="SAM" id="Phobius"/>
    </source>
</evidence>
<evidence type="ECO:0000256" key="3">
    <source>
        <dbReference type="ARBA" id="ARBA00022692"/>
    </source>
</evidence>
<feature type="transmembrane region" description="Helical" evidence="6">
    <location>
        <begin position="201"/>
        <end position="217"/>
    </location>
</feature>
<feature type="transmembrane region" description="Helical" evidence="6">
    <location>
        <begin position="321"/>
        <end position="346"/>
    </location>
</feature>
<protein>
    <recommendedName>
        <fullName evidence="7">SSD domain-containing protein</fullName>
    </recommendedName>
</protein>
<dbReference type="InterPro" id="IPR004869">
    <property type="entry name" value="MMPL_dom"/>
</dbReference>
<evidence type="ECO:0000256" key="4">
    <source>
        <dbReference type="ARBA" id="ARBA00022989"/>
    </source>
</evidence>
<dbReference type="PANTHER" id="PTHR33406:SF12">
    <property type="entry name" value="BLR2997 PROTEIN"/>
    <property type="match status" value="1"/>
</dbReference>
<dbReference type="PROSITE" id="PS50156">
    <property type="entry name" value="SSD"/>
    <property type="match status" value="1"/>
</dbReference>
<evidence type="ECO:0000313" key="8">
    <source>
        <dbReference type="EMBL" id="PKK91875.1"/>
    </source>
</evidence>
<evidence type="ECO:0000256" key="5">
    <source>
        <dbReference type="ARBA" id="ARBA00023136"/>
    </source>
</evidence>